<dbReference type="Gene3D" id="1.10.443.10">
    <property type="entry name" value="Intergrase catalytic core"/>
    <property type="match status" value="1"/>
</dbReference>
<dbReference type="Proteomes" id="UP001163336">
    <property type="component" value="Chromosome"/>
</dbReference>
<evidence type="ECO:0008006" key="3">
    <source>
        <dbReference type="Google" id="ProtNLM"/>
    </source>
</evidence>
<sequence length="1059" mass="120894">MPKLADIRPVSELEHLICAGFKLFPKSIIPDASQQGAALLLLRDTGWKKLADFNIDELANMIKTQNSDTKKDAPTNKALYYRLLRAFEFADAQILTRQLRHQFMMWCESGQFKTTQFSNFRKNLANFSNMRVNGMIRERVETPEQIRDRNARAKVNEFKKRQAAGPNAYVQALLDAANSFDSEACSEYFIKLGQANSSSHRPTDWIFKPTPYPGLEKFDIKKYGHVWLKCIRSYLRYRAIRKEVESERETRHILTLLCDYLFAYLPFWLDRNNGGNIEYPASPKQLLRFVFVSRSRFDDSEELPTAEKLPRPFLELISLRRTSPEAFNRVVVSLKKFFDYIQSSYDDDVNIAGPGFVNPIKLELDKKPTGRPSNKTNKIPFPEDVWPYLIYYANAAEAFGEYLQERAYTADVYAGIHPLSSLNEKKHYGYNTAEWGYIPFITYRGKVWPVLWIPELYYVEQRVLHANPPGHAGLYVNGRRINVGPDRHLILRIPHLTVLRMLLVMIETGLRGNSVQWLDRKTWEYEGKDTPISELHTWSPAARLTYLYVNTDKARNEGWQTYITWRVQRTLRAEQYFQESISEPEMDQTVQYESRTHTRFAPILPLFRSTRRPTPPSDSTYSAYWTELLKGFDYFYNTRRDKDQVVVAEPIRSVNCGAITDSDGVVRVELQLDRDAPHGGWQFCPLKWEPIHTPHACRATYATHRDGDLEVSEVAMQLGHQNTVTTNHYQVPPDTRIRAKLEMIDRRMMEGESAYDVEGTGAGYIKPNSPQSSVRQAFGQDRAQAIKDFGFVPGVALWSTEEVSAADTDALDLLRQSPSSVIRWHATHVCPVGDQCPSDIVARTGGIQRCGLCPLAAKHVDHLPAIAAKKNELKERIRMAARRMQAISESGASQEAIDVLHRSIQLDTKEFLGWELSTEILNDKFRSLGDGQGSYHVDQPEIVKRHLELVVRNTTESQFFLQRISDSNAYPMLESSEVRARAAKYTRLIMAAAGKAEDAALLDIEPFDELAAFASVVKPMAEAKGIKLTDLAQALDSIATKTIRLHKAAKPKLLPASSE</sequence>
<organism evidence="1 2">
    <name type="scientific">Massilia varians</name>
    <dbReference type="NCBI Taxonomy" id="457921"/>
    <lineage>
        <taxon>Bacteria</taxon>
        <taxon>Pseudomonadati</taxon>
        <taxon>Pseudomonadota</taxon>
        <taxon>Betaproteobacteria</taxon>
        <taxon>Burkholderiales</taxon>
        <taxon>Oxalobacteraceae</taxon>
        <taxon>Telluria group</taxon>
        <taxon>Massilia</taxon>
    </lineage>
</organism>
<proteinExistence type="predicted"/>
<dbReference type="EMBL" id="AP026966">
    <property type="protein sequence ID" value="BDT58118.1"/>
    <property type="molecule type" value="Genomic_DNA"/>
</dbReference>
<evidence type="ECO:0000313" key="1">
    <source>
        <dbReference type="EMBL" id="BDT58118.1"/>
    </source>
</evidence>
<protein>
    <recommendedName>
        <fullName evidence="3">Integrase</fullName>
    </recommendedName>
</protein>
<evidence type="ECO:0000313" key="2">
    <source>
        <dbReference type="Proteomes" id="UP001163336"/>
    </source>
</evidence>
<name>A0ABM8C4I4_9BURK</name>
<reference evidence="1" key="1">
    <citation type="submission" date="2022-11" db="EMBL/GenBank/DDBJ databases">
        <title>Isolation and characterization of PLA-degrading bacterium Massilia sp. from Antarctic soil.</title>
        <authorList>
            <person name="Sato K."/>
            <person name="Gomez-Fuentes C."/>
            <person name="Ahmad S.A."/>
            <person name="Zulkharnain A."/>
        </authorList>
    </citation>
    <scope>NUCLEOTIDE SEQUENCE</scope>
    <source>
        <strain evidence="1">N-3</strain>
    </source>
</reference>
<dbReference type="RefSeq" id="WP_281913461.1">
    <property type="nucleotide sequence ID" value="NZ_AP026966.1"/>
</dbReference>
<gene>
    <name evidence="1" type="ORF">MasN3_16120</name>
</gene>
<keyword evidence="2" id="KW-1185">Reference proteome</keyword>
<accession>A0ABM8C4I4</accession>
<dbReference type="InterPro" id="IPR013762">
    <property type="entry name" value="Integrase-like_cat_sf"/>
</dbReference>